<protein>
    <recommendedName>
        <fullName evidence="4">Haloacid dehalogenase</fullName>
    </recommendedName>
</protein>
<dbReference type="InterPro" id="IPR023214">
    <property type="entry name" value="HAD_sf"/>
</dbReference>
<keyword evidence="1" id="KW-0378">Hydrolase</keyword>
<dbReference type="SUPFAM" id="SSF56784">
    <property type="entry name" value="HAD-like"/>
    <property type="match status" value="1"/>
</dbReference>
<dbReference type="Gene3D" id="1.10.150.750">
    <property type="match status" value="1"/>
</dbReference>
<evidence type="ECO:0000256" key="1">
    <source>
        <dbReference type="ARBA" id="ARBA00022801"/>
    </source>
</evidence>
<gene>
    <name evidence="2" type="ORF">QQZ08_009332</name>
</gene>
<dbReference type="PANTHER" id="PTHR43316:SF9">
    <property type="entry name" value="ACID DEHALOGENASE, PUTATIVE (AFU_ORTHOLOGUE AFUA_6G14460)-RELATED"/>
    <property type="match status" value="1"/>
</dbReference>
<accession>A0ABR1HQ76</accession>
<proteinExistence type="predicted"/>
<dbReference type="Proteomes" id="UP001498421">
    <property type="component" value="Unassembled WGS sequence"/>
</dbReference>
<sequence>MSSTVVPNPPTRPLTSFSVLTLDIYGTLIDWESSLFKFLEPITAHLPDSHPLKSYSDVEDGKALVGKAFHDVETELLREKPDLKYAALLTEAYGRFAQGLGITPTQQDAEAFGSSIGSWVPFPDTIDAMNRLHKHFKLVPLSNIDRASFRETCEGPLKGLLPGFDAIYTAEDIGSYKPSLKNFEYLLEHLQKDLNLSKEKVLHTAQSITVDHVPAKQMGLTSAWIVRNQERRDVLADELIREGKVGFSWRFSSLGEMADAVEKEIAAKESDHTVNA</sequence>
<dbReference type="InterPro" id="IPR051540">
    <property type="entry name" value="S-2-haloacid_dehalogenase"/>
</dbReference>
<dbReference type="SFLD" id="SFLDG01129">
    <property type="entry name" value="C1.5:_HAD__Beta-PGM__Phosphata"/>
    <property type="match status" value="1"/>
</dbReference>
<dbReference type="EMBL" id="JAZAVK010000104">
    <property type="protein sequence ID" value="KAK7422883.1"/>
    <property type="molecule type" value="Genomic_DNA"/>
</dbReference>
<organism evidence="2 3">
    <name type="scientific">Neonectria magnoliae</name>
    <dbReference type="NCBI Taxonomy" id="2732573"/>
    <lineage>
        <taxon>Eukaryota</taxon>
        <taxon>Fungi</taxon>
        <taxon>Dikarya</taxon>
        <taxon>Ascomycota</taxon>
        <taxon>Pezizomycotina</taxon>
        <taxon>Sordariomycetes</taxon>
        <taxon>Hypocreomycetidae</taxon>
        <taxon>Hypocreales</taxon>
        <taxon>Nectriaceae</taxon>
        <taxon>Neonectria</taxon>
    </lineage>
</organism>
<dbReference type="Gene3D" id="3.40.50.1000">
    <property type="entry name" value="HAD superfamily/HAD-like"/>
    <property type="match status" value="1"/>
</dbReference>
<name>A0ABR1HQ76_9HYPO</name>
<dbReference type="Pfam" id="PF00702">
    <property type="entry name" value="Hydrolase"/>
    <property type="match status" value="1"/>
</dbReference>
<evidence type="ECO:0000313" key="3">
    <source>
        <dbReference type="Proteomes" id="UP001498421"/>
    </source>
</evidence>
<evidence type="ECO:0008006" key="4">
    <source>
        <dbReference type="Google" id="ProtNLM"/>
    </source>
</evidence>
<comment type="caution">
    <text evidence="2">The sequence shown here is derived from an EMBL/GenBank/DDBJ whole genome shotgun (WGS) entry which is preliminary data.</text>
</comment>
<reference evidence="2 3" key="1">
    <citation type="journal article" date="2025" name="Microbiol. Resour. Announc.">
        <title>Draft genome sequences for Neonectria magnoliae and Neonectria punicea, canker pathogens of Liriodendron tulipifera and Acer saccharum in West Virginia.</title>
        <authorList>
            <person name="Petronek H.M."/>
            <person name="Kasson M.T."/>
            <person name="Metheny A.M."/>
            <person name="Stauder C.M."/>
            <person name="Lovett B."/>
            <person name="Lynch S.C."/>
            <person name="Garnas J.R."/>
            <person name="Kasson L.R."/>
            <person name="Stajich J.E."/>
        </authorList>
    </citation>
    <scope>NUCLEOTIDE SEQUENCE [LARGE SCALE GENOMIC DNA]</scope>
    <source>
        <strain evidence="2 3">NRRL 64651</strain>
    </source>
</reference>
<keyword evidence="3" id="KW-1185">Reference proteome</keyword>
<dbReference type="SFLD" id="SFLDS00003">
    <property type="entry name" value="Haloacid_Dehalogenase"/>
    <property type="match status" value="1"/>
</dbReference>
<evidence type="ECO:0000313" key="2">
    <source>
        <dbReference type="EMBL" id="KAK7422883.1"/>
    </source>
</evidence>
<dbReference type="PANTHER" id="PTHR43316">
    <property type="entry name" value="HYDROLASE, HALOACID DELAHOGENASE-RELATED"/>
    <property type="match status" value="1"/>
</dbReference>
<dbReference type="InterPro" id="IPR036412">
    <property type="entry name" value="HAD-like_sf"/>
</dbReference>